<dbReference type="EMBL" id="JASSZA010000001">
    <property type="protein sequence ID" value="KAK2121130.1"/>
    <property type="molecule type" value="Genomic_DNA"/>
</dbReference>
<protein>
    <submittedName>
        <fullName evidence="2">Uncharacterized protein</fullName>
    </submittedName>
</protein>
<sequence>MHQWILSCGWDAGSGMGLRVSHKPAHCEGLWHLHRHSDMHFGCLCFRKDPEKLESPRESRVKLKEEKVASPMENLRARSNKDAKDPTTKNSLESEFCMLGRLRALVGVLLPLEVAVWKSRRSAHLGHPLAPFLFYSSNRVGTGKEQLREGREGHGQDQFANNSSNKVLFKLT</sequence>
<feature type="compositionally biased region" description="Basic and acidic residues" evidence="1">
    <location>
        <begin position="56"/>
        <end position="68"/>
    </location>
</feature>
<comment type="caution">
    <text evidence="2">The sequence shown here is derived from an EMBL/GenBank/DDBJ whole genome shotgun (WGS) entry which is preliminary data.</text>
</comment>
<proteinExistence type="predicted"/>
<evidence type="ECO:0000313" key="3">
    <source>
        <dbReference type="Proteomes" id="UP001266305"/>
    </source>
</evidence>
<reference evidence="2 3" key="1">
    <citation type="submission" date="2023-05" db="EMBL/GenBank/DDBJ databases">
        <title>B98-5 Cell Line De Novo Hybrid Assembly: An Optical Mapping Approach.</title>
        <authorList>
            <person name="Kananen K."/>
            <person name="Auerbach J.A."/>
            <person name="Kautto E."/>
            <person name="Blachly J.S."/>
        </authorList>
    </citation>
    <scope>NUCLEOTIDE SEQUENCE [LARGE SCALE GENOMIC DNA]</scope>
    <source>
        <strain evidence="2">B95-8</strain>
        <tissue evidence="2">Cell line</tissue>
    </source>
</reference>
<accession>A0ABQ9WHJ1</accession>
<keyword evidence="3" id="KW-1185">Reference proteome</keyword>
<evidence type="ECO:0000313" key="2">
    <source>
        <dbReference type="EMBL" id="KAK2121130.1"/>
    </source>
</evidence>
<feature type="compositionally biased region" description="Basic and acidic residues" evidence="1">
    <location>
        <begin position="75"/>
        <end position="87"/>
    </location>
</feature>
<evidence type="ECO:0000256" key="1">
    <source>
        <dbReference type="SAM" id="MobiDB-lite"/>
    </source>
</evidence>
<name>A0ABQ9WHJ1_SAGOE</name>
<feature type="region of interest" description="Disordered" evidence="1">
    <location>
        <begin position="56"/>
        <end position="89"/>
    </location>
</feature>
<dbReference type="Proteomes" id="UP001266305">
    <property type="component" value="Unassembled WGS sequence"/>
</dbReference>
<gene>
    <name evidence="2" type="ORF">P7K49_002516</name>
</gene>
<organism evidence="2 3">
    <name type="scientific">Saguinus oedipus</name>
    <name type="common">Cotton-top tamarin</name>
    <name type="synonym">Oedipomidas oedipus</name>
    <dbReference type="NCBI Taxonomy" id="9490"/>
    <lineage>
        <taxon>Eukaryota</taxon>
        <taxon>Metazoa</taxon>
        <taxon>Chordata</taxon>
        <taxon>Craniata</taxon>
        <taxon>Vertebrata</taxon>
        <taxon>Euteleostomi</taxon>
        <taxon>Mammalia</taxon>
        <taxon>Eutheria</taxon>
        <taxon>Euarchontoglires</taxon>
        <taxon>Primates</taxon>
        <taxon>Haplorrhini</taxon>
        <taxon>Platyrrhini</taxon>
        <taxon>Cebidae</taxon>
        <taxon>Callitrichinae</taxon>
        <taxon>Saguinus</taxon>
    </lineage>
</organism>